<organism evidence="1 2">
    <name type="scientific">Nocardioides bigeumensis</name>
    <dbReference type="NCBI Taxonomy" id="433657"/>
    <lineage>
        <taxon>Bacteria</taxon>
        <taxon>Bacillati</taxon>
        <taxon>Actinomycetota</taxon>
        <taxon>Actinomycetes</taxon>
        <taxon>Propionibacteriales</taxon>
        <taxon>Nocardioidaceae</taxon>
        <taxon>Nocardioides</taxon>
    </lineage>
</organism>
<dbReference type="RefSeq" id="WP_344303704.1">
    <property type="nucleotide sequence ID" value="NZ_BAAAQQ010000011.1"/>
</dbReference>
<comment type="caution">
    <text evidence="1">The sequence shown here is derived from an EMBL/GenBank/DDBJ whole genome shotgun (WGS) entry which is preliminary data.</text>
</comment>
<evidence type="ECO:0000313" key="1">
    <source>
        <dbReference type="EMBL" id="GAA2124561.1"/>
    </source>
</evidence>
<dbReference type="EMBL" id="BAAAQQ010000011">
    <property type="protein sequence ID" value="GAA2124561.1"/>
    <property type="molecule type" value="Genomic_DNA"/>
</dbReference>
<dbReference type="Proteomes" id="UP001500575">
    <property type="component" value="Unassembled WGS sequence"/>
</dbReference>
<evidence type="ECO:0000313" key="2">
    <source>
        <dbReference type="Proteomes" id="UP001500575"/>
    </source>
</evidence>
<keyword evidence="2" id="KW-1185">Reference proteome</keyword>
<proteinExistence type="predicted"/>
<sequence>MPVVIGELEVVAAAPPAPPGPDVGTPPPPMTALDVARIVARERERVARKEAD</sequence>
<protein>
    <submittedName>
        <fullName evidence="1">Uncharacterized protein</fullName>
    </submittedName>
</protein>
<reference evidence="1 2" key="1">
    <citation type="journal article" date="2019" name="Int. J. Syst. Evol. Microbiol.">
        <title>The Global Catalogue of Microorganisms (GCM) 10K type strain sequencing project: providing services to taxonomists for standard genome sequencing and annotation.</title>
        <authorList>
            <consortium name="The Broad Institute Genomics Platform"/>
            <consortium name="The Broad Institute Genome Sequencing Center for Infectious Disease"/>
            <person name="Wu L."/>
            <person name="Ma J."/>
        </authorList>
    </citation>
    <scope>NUCLEOTIDE SEQUENCE [LARGE SCALE GENOMIC DNA]</scope>
    <source>
        <strain evidence="1 2">JCM 16021</strain>
    </source>
</reference>
<name>A0ABN2YCE8_9ACTN</name>
<accession>A0ABN2YCE8</accession>
<gene>
    <name evidence="1" type="ORF">GCM10009843_21410</name>
</gene>